<evidence type="ECO:0000313" key="2">
    <source>
        <dbReference type="EMBL" id="ABU57345.1"/>
    </source>
</evidence>
<dbReference type="EMBL" id="CP000804">
    <property type="protein sequence ID" value="ABU57345.1"/>
    <property type="molecule type" value="Genomic_DNA"/>
</dbReference>
<dbReference type="PROSITE" id="PS51462">
    <property type="entry name" value="NUDIX"/>
    <property type="match status" value="1"/>
</dbReference>
<dbReference type="SUPFAM" id="SSF55811">
    <property type="entry name" value="Nudix"/>
    <property type="match status" value="1"/>
</dbReference>
<name>A7NIP2_ROSCS</name>
<organism evidence="2 3">
    <name type="scientific">Roseiflexus castenholzii (strain DSM 13941 / HLO8)</name>
    <dbReference type="NCBI Taxonomy" id="383372"/>
    <lineage>
        <taxon>Bacteria</taxon>
        <taxon>Bacillati</taxon>
        <taxon>Chloroflexota</taxon>
        <taxon>Chloroflexia</taxon>
        <taxon>Chloroflexales</taxon>
        <taxon>Roseiflexineae</taxon>
        <taxon>Roseiflexaceae</taxon>
        <taxon>Roseiflexus</taxon>
    </lineage>
</organism>
<dbReference type="OrthoDB" id="453003at2"/>
<dbReference type="AlphaFoldDB" id="A7NIP2"/>
<keyword evidence="3" id="KW-1185">Reference proteome</keyword>
<protein>
    <submittedName>
        <fullName evidence="2">NUDIX hydrolase</fullName>
    </submittedName>
</protein>
<dbReference type="GO" id="GO:0016787">
    <property type="term" value="F:hydrolase activity"/>
    <property type="evidence" value="ECO:0007669"/>
    <property type="project" value="UniProtKB-KW"/>
</dbReference>
<dbReference type="KEGG" id="rca:Rcas_1248"/>
<dbReference type="eggNOG" id="COG0494">
    <property type="taxonomic scope" value="Bacteria"/>
</dbReference>
<dbReference type="RefSeq" id="WP_012119775.1">
    <property type="nucleotide sequence ID" value="NC_009767.1"/>
</dbReference>
<dbReference type="Pfam" id="PF00293">
    <property type="entry name" value="NUDIX"/>
    <property type="match status" value="1"/>
</dbReference>
<dbReference type="HOGENOM" id="CLU_1494609_0_0_0"/>
<dbReference type="InterPro" id="IPR015797">
    <property type="entry name" value="NUDIX_hydrolase-like_dom_sf"/>
</dbReference>
<reference evidence="2 3" key="1">
    <citation type="submission" date="2007-08" db="EMBL/GenBank/DDBJ databases">
        <title>Complete sequence of Roseiflexus castenholzii DSM 13941.</title>
        <authorList>
            <consortium name="US DOE Joint Genome Institute"/>
            <person name="Copeland A."/>
            <person name="Lucas S."/>
            <person name="Lapidus A."/>
            <person name="Barry K."/>
            <person name="Glavina del Rio T."/>
            <person name="Dalin E."/>
            <person name="Tice H."/>
            <person name="Pitluck S."/>
            <person name="Thompson L.S."/>
            <person name="Brettin T."/>
            <person name="Bruce D."/>
            <person name="Detter J.C."/>
            <person name="Han C."/>
            <person name="Tapia R."/>
            <person name="Schmutz J."/>
            <person name="Larimer F."/>
            <person name="Land M."/>
            <person name="Hauser L."/>
            <person name="Kyrpides N."/>
            <person name="Mikhailova N."/>
            <person name="Bryant D.A."/>
            <person name="Hanada S."/>
            <person name="Tsukatani Y."/>
            <person name="Richardson P."/>
        </authorList>
    </citation>
    <scope>NUCLEOTIDE SEQUENCE [LARGE SCALE GENOMIC DNA]</scope>
    <source>
        <strain evidence="3">DSM 13941 / HLO8</strain>
    </source>
</reference>
<sequence length="188" mass="21107">MSEPSTPRPWQRTAEIVAITSPWVRMIAERWIDDHGRELDYWRVERVPSVIVIPIWRGQILLPHPQFRPGAGRMTLDLPGGRVPPGATPLDAVAPIVQRELGIPPAAITTLALLNEQGWLINSSFSNQTLFGIVATIDDATDVQMPQIYRSVPATFQQVADLINELECLQCRAVLQEWTLRQITANAW</sequence>
<evidence type="ECO:0000313" key="3">
    <source>
        <dbReference type="Proteomes" id="UP000000263"/>
    </source>
</evidence>
<dbReference type="Proteomes" id="UP000000263">
    <property type="component" value="Chromosome"/>
</dbReference>
<keyword evidence="2" id="KW-0378">Hydrolase</keyword>
<accession>A7NIP2</accession>
<dbReference type="InterPro" id="IPR000086">
    <property type="entry name" value="NUDIX_hydrolase_dom"/>
</dbReference>
<dbReference type="Gene3D" id="3.90.79.10">
    <property type="entry name" value="Nucleoside Triphosphate Pyrophosphohydrolase"/>
    <property type="match status" value="1"/>
</dbReference>
<proteinExistence type="predicted"/>
<dbReference type="STRING" id="383372.Rcas_1248"/>
<evidence type="ECO:0000259" key="1">
    <source>
        <dbReference type="PROSITE" id="PS51462"/>
    </source>
</evidence>
<feature type="domain" description="Nudix hydrolase" evidence="1">
    <location>
        <begin position="45"/>
        <end position="188"/>
    </location>
</feature>
<gene>
    <name evidence="2" type="ordered locus">Rcas_1248</name>
</gene>